<gene>
    <name evidence="3" type="ORF">MVEN_02023000</name>
</gene>
<evidence type="ECO:0000313" key="4">
    <source>
        <dbReference type="Proteomes" id="UP000620124"/>
    </source>
</evidence>
<feature type="region of interest" description="Disordered" evidence="1">
    <location>
        <begin position="1"/>
        <end position="36"/>
    </location>
</feature>
<protein>
    <submittedName>
        <fullName evidence="3">Telo-bind domain-containing protein</fullName>
    </submittedName>
</protein>
<dbReference type="GO" id="GO:0000781">
    <property type="term" value="C:chromosome, telomeric region"/>
    <property type="evidence" value="ECO:0007669"/>
    <property type="project" value="InterPro"/>
</dbReference>
<organism evidence="3 4">
    <name type="scientific">Mycena venus</name>
    <dbReference type="NCBI Taxonomy" id="2733690"/>
    <lineage>
        <taxon>Eukaryota</taxon>
        <taxon>Fungi</taxon>
        <taxon>Dikarya</taxon>
        <taxon>Basidiomycota</taxon>
        <taxon>Agaricomycotina</taxon>
        <taxon>Agaricomycetes</taxon>
        <taxon>Agaricomycetidae</taxon>
        <taxon>Agaricales</taxon>
        <taxon>Marasmiineae</taxon>
        <taxon>Mycenaceae</taxon>
        <taxon>Mycena</taxon>
    </lineage>
</organism>
<dbReference type="Gene3D" id="2.40.50.140">
    <property type="entry name" value="Nucleic acid-binding proteins"/>
    <property type="match status" value="2"/>
</dbReference>
<evidence type="ECO:0000259" key="2">
    <source>
        <dbReference type="Pfam" id="PF02765"/>
    </source>
</evidence>
<dbReference type="InterPro" id="IPR011564">
    <property type="entry name" value="Telomer_end-bd_POT1/Cdc13"/>
</dbReference>
<sequence>MKRVAEEVDCESKRQKRDFSAHALQTPPPKPLSASFSVPTLASSSLPLPQIPSGFTPISRVQLTLQAPANGGRNVFSVIGVVTYITPARTTVNGNWMCPLRIVDPSNCEESHRSSKEGLMVNCFRVTRKEWLPSPSVGSVILLRDIVTKNGDMTAIGYDDKLQWAVYDPLTQKIGRGKLGNTPESEAPAGALGVPSGPFYVPTETDLAYCVALGKWWRAISQAATGTIHQIEAESSFSSRRSFGRKHLLMSQVMTEIEIDGYFDCTVRIIDGHPNGSAHRLYVTDGTPFKGGRPFQMSGCSASLVDCITPIEMSDDAGREGPNMLPGEYYMLRNVRFMQDKEGYVKAKLVEPKIHKLEFDSANHDEHFKALLERLRTREDNYERDVRSTSVGQARN</sequence>
<accession>A0A8H7CIZ0</accession>
<dbReference type="GO" id="GO:0003677">
    <property type="term" value="F:DNA binding"/>
    <property type="evidence" value="ECO:0007669"/>
    <property type="project" value="InterPro"/>
</dbReference>
<feature type="compositionally biased region" description="Basic and acidic residues" evidence="1">
    <location>
        <begin position="1"/>
        <end position="20"/>
    </location>
</feature>
<dbReference type="GO" id="GO:0000723">
    <property type="term" value="P:telomere maintenance"/>
    <property type="evidence" value="ECO:0007669"/>
    <property type="project" value="InterPro"/>
</dbReference>
<evidence type="ECO:0000256" key="1">
    <source>
        <dbReference type="SAM" id="MobiDB-lite"/>
    </source>
</evidence>
<dbReference type="EMBL" id="JACAZI010000021">
    <property type="protein sequence ID" value="KAF7337991.1"/>
    <property type="molecule type" value="Genomic_DNA"/>
</dbReference>
<dbReference type="InterPro" id="IPR012340">
    <property type="entry name" value="NA-bd_OB-fold"/>
</dbReference>
<feature type="domain" description="Telomeric single stranded DNA binding POT1/Cdc13" evidence="2">
    <location>
        <begin position="75"/>
        <end position="213"/>
    </location>
</feature>
<dbReference type="Pfam" id="PF02765">
    <property type="entry name" value="POT1"/>
    <property type="match status" value="1"/>
</dbReference>
<dbReference type="Proteomes" id="UP000620124">
    <property type="component" value="Unassembled WGS sequence"/>
</dbReference>
<comment type="caution">
    <text evidence="3">The sequence shown here is derived from an EMBL/GenBank/DDBJ whole genome shotgun (WGS) entry which is preliminary data.</text>
</comment>
<dbReference type="AlphaFoldDB" id="A0A8H7CIZ0"/>
<name>A0A8H7CIZ0_9AGAR</name>
<proteinExistence type="predicted"/>
<evidence type="ECO:0000313" key="3">
    <source>
        <dbReference type="EMBL" id="KAF7337991.1"/>
    </source>
</evidence>
<reference evidence="3" key="1">
    <citation type="submission" date="2020-05" db="EMBL/GenBank/DDBJ databases">
        <title>Mycena genomes resolve the evolution of fungal bioluminescence.</title>
        <authorList>
            <person name="Tsai I.J."/>
        </authorList>
    </citation>
    <scope>NUCLEOTIDE SEQUENCE</scope>
    <source>
        <strain evidence="3">CCC161011</strain>
    </source>
</reference>
<keyword evidence="4" id="KW-1185">Reference proteome</keyword>
<dbReference type="SUPFAM" id="SSF50249">
    <property type="entry name" value="Nucleic acid-binding proteins"/>
    <property type="match status" value="1"/>
</dbReference>
<dbReference type="OrthoDB" id="2186770at2759"/>